<protein>
    <recommendedName>
        <fullName evidence="9">Aspartokinase</fullName>
        <ecNumber evidence="9">2.7.2.4</ecNumber>
    </recommendedName>
</protein>
<dbReference type="PANTHER" id="PTHR21499:SF59">
    <property type="entry name" value="ASPARTOKINASE"/>
    <property type="match status" value="1"/>
</dbReference>
<dbReference type="InterPro" id="IPR045865">
    <property type="entry name" value="ACT-like_dom_sf"/>
</dbReference>
<dbReference type="GO" id="GO:0009088">
    <property type="term" value="P:threonine biosynthetic process"/>
    <property type="evidence" value="ECO:0007669"/>
    <property type="project" value="UniProtKB-UniPathway"/>
</dbReference>
<dbReference type="OrthoDB" id="9799110at2"/>
<reference evidence="13 14" key="1">
    <citation type="submission" date="2016-11" db="EMBL/GenBank/DDBJ databases">
        <authorList>
            <person name="Jaros S."/>
            <person name="Januszkiewicz K."/>
            <person name="Wedrychowicz H."/>
        </authorList>
    </citation>
    <scope>NUCLEOTIDE SEQUENCE [LARGE SCALE GENOMIC DNA]</scope>
    <source>
        <strain evidence="13 14">DSM 24574</strain>
    </source>
</reference>
<dbReference type="InterPro" id="IPR001341">
    <property type="entry name" value="Asp_kinase"/>
</dbReference>
<feature type="binding site" evidence="8">
    <location>
        <position position="42"/>
    </location>
    <ligand>
        <name>substrate</name>
    </ligand>
</feature>
<dbReference type="Proteomes" id="UP000184212">
    <property type="component" value="Unassembled WGS sequence"/>
</dbReference>
<keyword evidence="5 9" id="KW-0418">Kinase</keyword>
<evidence type="ECO:0000256" key="5">
    <source>
        <dbReference type="ARBA" id="ARBA00022777"/>
    </source>
</evidence>
<dbReference type="CDD" id="cd04912">
    <property type="entry name" value="ACT_AKiii-LysC-EC-like_1"/>
    <property type="match status" value="1"/>
</dbReference>
<evidence type="ECO:0000256" key="2">
    <source>
        <dbReference type="ARBA" id="ARBA00010122"/>
    </source>
</evidence>
<evidence type="ECO:0000256" key="1">
    <source>
        <dbReference type="ARBA" id="ARBA00004766"/>
    </source>
</evidence>
<keyword evidence="10" id="KW-0028">Amino-acid biosynthesis</keyword>
<name>A0A1M5NLN1_9BACT</name>
<dbReference type="InterPro" id="IPR001048">
    <property type="entry name" value="Asp/Glu/Uridylate_kinase"/>
</dbReference>
<evidence type="ECO:0000256" key="9">
    <source>
        <dbReference type="RuleBase" id="RU003448"/>
    </source>
</evidence>
<feature type="binding site" evidence="8">
    <location>
        <begin position="5"/>
        <end position="8"/>
    </location>
    <ligand>
        <name>ATP</name>
        <dbReference type="ChEBI" id="CHEBI:30616"/>
    </ligand>
</feature>
<keyword evidence="6 8" id="KW-0067">ATP-binding</keyword>
<evidence type="ECO:0000256" key="6">
    <source>
        <dbReference type="ARBA" id="ARBA00022840"/>
    </source>
</evidence>
<dbReference type="STRING" id="947013.SAMN04488109_2407"/>
<dbReference type="GO" id="GO:0004072">
    <property type="term" value="F:aspartate kinase activity"/>
    <property type="evidence" value="ECO:0007669"/>
    <property type="project" value="UniProtKB-EC"/>
</dbReference>
<evidence type="ECO:0000256" key="8">
    <source>
        <dbReference type="PIRSR" id="PIRSR000726-1"/>
    </source>
</evidence>
<sequence>MVVLKFGGTSVGKPERMKKIAELVLGTPGKKIVVLSALSGTTNTLVAIGDHLLLGQKAKAEEEIAALEKHYQAFIKELYGSDSFQAIGQELVSRFFIFIRLLAAGQFDNKSYRELLAQGELISTELFYQHLQERKISARLLPALYFMSIDENDEPELEKISERLKPLVNSLNNIDIIITQGYICRNNRNEIDNLKRGGSDYTASLVGAAIRAEEIQIWTDIDGMHNNDPRIVKKTVPISELTFDEASELAYFGAKILHPSTIVPAQKYNVPVRLKNTMDEKAPGTIITSKGTEGSFKAIAAKDGITAINIRSSRMLMAYGFLRRVFEVFENHKTSIDMITTSEVAVSLTIDSNSQLPSIETELRKFGNIEVDKDQTIICIVGQKITEQKGVLKKIFDALSEVPVRMVSCGGSTNNVSVLVDKQYKEKALNDLNEKLFGLK</sequence>
<dbReference type="UniPathway" id="UPA00051">
    <property type="reaction ID" value="UER00462"/>
</dbReference>
<feature type="domain" description="Aspartokinase ACT" evidence="12">
    <location>
        <begin position="378"/>
        <end position="435"/>
    </location>
</feature>
<dbReference type="AlphaFoldDB" id="A0A1M5NLN1"/>
<keyword evidence="4 8" id="KW-0547">Nucleotide-binding</keyword>
<evidence type="ECO:0000259" key="11">
    <source>
        <dbReference type="Pfam" id="PF00696"/>
    </source>
</evidence>
<comment type="similarity">
    <text evidence="2 9">Belongs to the aspartokinase family.</text>
</comment>
<evidence type="ECO:0000256" key="3">
    <source>
        <dbReference type="ARBA" id="ARBA00022679"/>
    </source>
</evidence>
<comment type="catalytic activity">
    <reaction evidence="7 9">
        <text>L-aspartate + ATP = 4-phospho-L-aspartate + ADP</text>
        <dbReference type="Rhea" id="RHEA:23776"/>
        <dbReference type="ChEBI" id="CHEBI:29991"/>
        <dbReference type="ChEBI" id="CHEBI:30616"/>
        <dbReference type="ChEBI" id="CHEBI:57535"/>
        <dbReference type="ChEBI" id="CHEBI:456216"/>
        <dbReference type="EC" id="2.7.2.4"/>
    </reaction>
</comment>
<dbReference type="InterPro" id="IPR018042">
    <property type="entry name" value="Aspartate_kinase_CS"/>
</dbReference>
<evidence type="ECO:0000313" key="14">
    <source>
        <dbReference type="Proteomes" id="UP000184212"/>
    </source>
</evidence>
<dbReference type="SUPFAM" id="SSF53633">
    <property type="entry name" value="Carbamate kinase-like"/>
    <property type="match status" value="1"/>
</dbReference>
<dbReference type="RefSeq" id="WP_073133952.1">
    <property type="nucleotide sequence ID" value="NZ_FQWQ01000001.1"/>
</dbReference>
<dbReference type="NCBIfam" id="TIGR00657">
    <property type="entry name" value="asp_kinases"/>
    <property type="match status" value="1"/>
</dbReference>
<feature type="domain" description="Aspartate/glutamate/uridylate kinase" evidence="11">
    <location>
        <begin position="1"/>
        <end position="276"/>
    </location>
</feature>
<evidence type="ECO:0000256" key="10">
    <source>
        <dbReference type="RuleBase" id="RU004249"/>
    </source>
</evidence>
<evidence type="ECO:0000256" key="4">
    <source>
        <dbReference type="ARBA" id="ARBA00022741"/>
    </source>
</evidence>
<evidence type="ECO:0000313" key="13">
    <source>
        <dbReference type="EMBL" id="SHG90377.1"/>
    </source>
</evidence>
<dbReference type="EMBL" id="FQWQ01000001">
    <property type="protein sequence ID" value="SHG90377.1"/>
    <property type="molecule type" value="Genomic_DNA"/>
</dbReference>
<dbReference type="PROSITE" id="PS00324">
    <property type="entry name" value="ASPARTOKINASE"/>
    <property type="match status" value="1"/>
</dbReference>
<dbReference type="InterPro" id="IPR005260">
    <property type="entry name" value="Asp_kin_monofn"/>
</dbReference>
<comment type="pathway">
    <text evidence="1 10">Amino-acid biosynthesis; L-lysine biosynthesis via DAP pathway; (S)-tetrahydrodipicolinate from L-aspartate: step 1/4.</text>
</comment>
<dbReference type="CDD" id="cd04243">
    <property type="entry name" value="AAK_AK-HSDH-like"/>
    <property type="match status" value="1"/>
</dbReference>
<dbReference type="UniPathway" id="UPA00034">
    <property type="reaction ID" value="UER00015"/>
</dbReference>
<dbReference type="UniPathway" id="UPA00050">
    <property type="reaction ID" value="UER00461"/>
</dbReference>
<dbReference type="GO" id="GO:0005829">
    <property type="term" value="C:cytosol"/>
    <property type="evidence" value="ECO:0007669"/>
    <property type="project" value="TreeGrafter"/>
</dbReference>
<dbReference type="InterPro" id="IPR054352">
    <property type="entry name" value="ACT_Aspartokinase"/>
</dbReference>
<dbReference type="GO" id="GO:0009089">
    <property type="term" value="P:lysine biosynthetic process via diaminopimelate"/>
    <property type="evidence" value="ECO:0007669"/>
    <property type="project" value="UniProtKB-UniPathway"/>
</dbReference>
<feature type="binding site" evidence="8">
    <location>
        <position position="120"/>
    </location>
    <ligand>
        <name>substrate</name>
    </ligand>
</feature>
<dbReference type="Gene3D" id="3.40.1160.10">
    <property type="entry name" value="Acetylglutamate kinase-like"/>
    <property type="match status" value="1"/>
</dbReference>
<proteinExistence type="inferred from homology"/>
<dbReference type="Pfam" id="PF00696">
    <property type="entry name" value="AA_kinase"/>
    <property type="match status" value="1"/>
</dbReference>
<dbReference type="GO" id="GO:0005524">
    <property type="term" value="F:ATP binding"/>
    <property type="evidence" value="ECO:0007669"/>
    <property type="project" value="UniProtKB-KW"/>
</dbReference>
<dbReference type="Pfam" id="PF22468">
    <property type="entry name" value="ACT_9"/>
    <property type="match status" value="1"/>
</dbReference>
<keyword evidence="14" id="KW-1185">Reference proteome</keyword>
<accession>A0A1M5NLN1</accession>
<evidence type="ECO:0000259" key="12">
    <source>
        <dbReference type="Pfam" id="PF22468"/>
    </source>
</evidence>
<dbReference type="SUPFAM" id="SSF55021">
    <property type="entry name" value="ACT-like"/>
    <property type="match status" value="2"/>
</dbReference>
<comment type="pathway">
    <text evidence="10">Amino-acid biosynthesis; L-threonine biosynthesis; L-threonine from L-aspartate: step 1/5.</text>
</comment>
<comment type="pathway">
    <text evidence="10">Amino-acid biosynthesis; L-methionine biosynthesis via de novo pathway; L-homoserine from L-aspartate: step 1/3.</text>
</comment>
<gene>
    <name evidence="13" type="ORF">SAMN04488109_2407</name>
</gene>
<dbReference type="Gene3D" id="3.30.70.260">
    <property type="match status" value="2"/>
</dbReference>
<dbReference type="EC" id="2.7.2.4" evidence="9"/>
<dbReference type="PANTHER" id="PTHR21499">
    <property type="entry name" value="ASPARTATE KINASE"/>
    <property type="match status" value="1"/>
</dbReference>
<evidence type="ECO:0000256" key="7">
    <source>
        <dbReference type="ARBA" id="ARBA00047872"/>
    </source>
</evidence>
<dbReference type="GO" id="GO:0009090">
    <property type="term" value="P:homoserine biosynthetic process"/>
    <property type="evidence" value="ECO:0007669"/>
    <property type="project" value="TreeGrafter"/>
</dbReference>
<feature type="binding site" evidence="8">
    <location>
        <position position="230"/>
    </location>
    <ligand>
        <name>ATP</name>
        <dbReference type="ChEBI" id="CHEBI:30616"/>
    </ligand>
</feature>
<feature type="binding site" evidence="8">
    <location>
        <begin position="219"/>
        <end position="220"/>
    </location>
    <ligand>
        <name>ATP</name>
        <dbReference type="ChEBI" id="CHEBI:30616"/>
    </ligand>
</feature>
<organism evidence="13 14">
    <name type="scientific">Chryseolinea serpens</name>
    <dbReference type="NCBI Taxonomy" id="947013"/>
    <lineage>
        <taxon>Bacteria</taxon>
        <taxon>Pseudomonadati</taxon>
        <taxon>Bacteroidota</taxon>
        <taxon>Cytophagia</taxon>
        <taxon>Cytophagales</taxon>
        <taxon>Fulvivirgaceae</taxon>
        <taxon>Chryseolinea</taxon>
    </lineage>
</organism>
<dbReference type="InterPro" id="IPR036393">
    <property type="entry name" value="AceGlu_kinase-like_sf"/>
</dbReference>
<dbReference type="PIRSF" id="PIRSF000726">
    <property type="entry name" value="Asp_kin"/>
    <property type="match status" value="1"/>
</dbReference>
<keyword evidence="3 9" id="KW-0808">Transferase</keyword>